<feature type="region of interest" description="Disordered" evidence="9">
    <location>
        <begin position="220"/>
        <end position="246"/>
    </location>
</feature>
<feature type="domain" description="Fibronectin type-III" evidence="10">
    <location>
        <begin position="424"/>
        <end position="516"/>
    </location>
</feature>
<feature type="disulfide bond" evidence="8">
    <location>
        <begin position="109"/>
        <end position="124"/>
    </location>
</feature>
<feature type="disulfide bond" evidence="8">
    <location>
        <begin position="191"/>
        <end position="209"/>
    </location>
</feature>
<protein>
    <recommendedName>
        <fullName evidence="10">Fibronectin type-III domain-containing protein</fullName>
    </recommendedName>
</protein>
<evidence type="ECO:0000256" key="3">
    <source>
        <dbReference type="ARBA" id="ARBA00022692"/>
    </source>
</evidence>
<evidence type="ECO:0000256" key="1">
    <source>
        <dbReference type="ARBA" id="ARBA00004167"/>
    </source>
</evidence>
<feature type="non-terminal residue" evidence="11">
    <location>
        <position position="1"/>
    </location>
</feature>
<dbReference type="EMBL" id="JAHRIQ010093875">
    <property type="protein sequence ID" value="MEQ2251739.1"/>
    <property type="molecule type" value="Genomic_DNA"/>
</dbReference>
<evidence type="ECO:0000259" key="10">
    <source>
        <dbReference type="PROSITE" id="PS50853"/>
    </source>
</evidence>
<evidence type="ECO:0000313" key="11">
    <source>
        <dbReference type="EMBL" id="MEQ2251739.1"/>
    </source>
</evidence>
<evidence type="ECO:0000256" key="2">
    <source>
        <dbReference type="ARBA" id="ARBA00004308"/>
    </source>
</evidence>
<dbReference type="PANTHER" id="PTHR24270">
    <property type="entry name" value="LOW-DENSITY LIPOPROTEIN RECEPTOR-RELATED"/>
    <property type="match status" value="1"/>
</dbReference>
<organism evidence="11 12">
    <name type="scientific">Ilyodon furcidens</name>
    <name type="common">goldbreast splitfin</name>
    <dbReference type="NCBI Taxonomy" id="33524"/>
    <lineage>
        <taxon>Eukaryota</taxon>
        <taxon>Metazoa</taxon>
        <taxon>Chordata</taxon>
        <taxon>Craniata</taxon>
        <taxon>Vertebrata</taxon>
        <taxon>Euteleostomi</taxon>
        <taxon>Actinopterygii</taxon>
        <taxon>Neopterygii</taxon>
        <taxon>Teleostei</taxon>
        <taxon>Neoteleostei</taxon>
        <taxon>Acanthomorphata</taxon>
        <taxon>Ovalentaria</taxon>
        <taxon>Atherinomorphae</taxon>
        <taxon>Cyprinodontiformes</taxon>
        <taxon>Goodeidae</taxon>
        <taxon>Ilyodon</taxon>
    </lineage>
</organism>
<feature type="compositionally biased region" description="Pro residues" evidence="9">
    <location>
        <begin position="229"/>
        <end position="240"/>
    </location>
</feature>
<feature type="domain" description="Fibronectin type-III" evidence="10">
    <location>
        <begin position="328"/>
        <end position="420"/>
    </location>
</feature>
<dbReference type="PRINTS" id="PR00014">
    <property type="entry name" value="FNTYPEIII"/>
</dbReference>
<evidence type="ECO:0000256" key="5">
    <source>
        <dbReference type="ARBA" id="ARBA00022989"/>
    </source>
</evidence>
<dbReference type="Gene3D" id="2.60.40.10">
    <property type="entry name" value="Immunoglobulins"/>
    <property type="match status" value="3"/>
</dbReference>
<comment type="caution">
    <text evidence="8">Lacks conserved residue(s) required for the propagation of feature annotation.</text>
</comment>
<keyword evidence="5" id="KW-1133">Transmembrane helix</keyword>
<dbReference type="SMART" id="SM00192">
    <property type="entry name" value="LDLa"/>
    <property type="match status" value="7"/>
</dbReference>
<dbReference type="Pfam" id="PF00057">
    <property type="entry name" value="Ldl_recept_a"/>
    <property type="match status" value="7"/>
</dbReference>
<feature type="disulfide bond" evidence="8">
    <location>
        <begin position="153"/>
        <end position="168"/>
    </location>
</feature>
<dbReference type="PROSITE" id="PS01209">
    <property type="entry name" value="LDLRA_1"/>
    <property type="match status" value="4"/>
</dbReference>
<comment type="subcellular location">
    <subcellularLocation>
        <location evidence="2">Endomembrane system</location>
    </subcellularLocation>
    <subcellularLocation>
        <location evidence="1">Membrane</location>
        <topology evidence="1">Single-pass membrane protein</topology>
    </subcellularLocation>
</comment>
<dbReference type="CDD" id="cd00112">
    <property type="entry name" value="LDLa"/>
    <property type="match status" value="7"/>
</dbReference>
<dbReference type="Pfam" id="PF00041">
    <property type="entry name" value="fn3"/>
    <property type="match status" value="3"/>
</dbReference>
<dbReference type="PRINTS" id="PR00261">
    <property type="entry name" value="LDLRECEPTOR"/>
</dbReference>
<feature type="disulfide bond" evidence="8">
    <location>
        <begin position="305"/>
        <end position="320"/>
    </location>
</feature>
<dbReference type="InterPro" id="IPR023415">
    <property type="entry name" value="LDLR_class-A_CS"/>
</dbReference>
<feature type="disulfide bond" evidence="8">
    <location>
        <begin position="203"/>
        <end position="218"/>
    </location>
</feature>
<keyword evidence="7 8" id="KW-1015">Disulfide bond</keyword>
<dbReference type="InterPro" id="IPR050685">
    <property type="entry name" value="LDLR"/>
</dbReference>
<dbReference type="Proteomes" id="UP001482620">
    <property type="component" value="Unassembled WGS sequence"/>
</dbReference>
<dbReference type="InterPro" id="IPR013783">
    <property type="entry name" value="Ig-like_fold"/>
</dbReference>
<dbReference type="InterPro" id="IPR036116">
    <property type="entry name" value="FN3_sf"/>
</dbReference>
<reference evidence="11 12" key="1">
    <citation type="submission" date="2021-06" db="EMBL/GenBank/DDBJ databases">
        <authorList>
            <person name="Palmer J.M."/>
        </authorList>
    </citation>
    <scope>NUCLEOTIDE SEQUENCE [LARGE SCALE GENOMIC DNA]</scope>
    <source>
        <strain evidence="12">if_2019</strain>
        <tissue evidence="11">Muscle</tissue>
    </source>
</reference>
<name>A0ABV0V3Q0_9TELE</name>
<feature type="disulfide bond" evidence="8">
    <location>
        <begin position="263"/>
        <end position="278"/>
    </location>
</feature>
<dbReference type="Gene3D" id="4.10.400.10">
    <property type="entry name" value="Low-density Lipoprotein Receptor"/>
    <property type="match status" value="7"/>
</dbReference>
<evidence type="ECO:0000256" key="6">
    <source>
        <dbReference type="ARBA" id="ARBA00023136"/>
    </source>
</evidence>
<feature type="disulfide bond" evidence="8">
    <location>
        <begin position="97"/>
        <end position="115"/>
    </location>
</feature>
<feature type="disulfide bond" evidence="8">
    <location>
        <begin position="184"/>
        <end position="196"/>
    </location>
</feature>
<dbReference type="InterPro" id="IPR003961">
    <property type="entry name" value="FN3_dom"/>
</dbReference>
<keyword evidence="4" id="KW-0677">Repeat</keyword>
<feature type="disulfide bond" evidence="8">
    <location>
        <begin position="286"/>
        <end position="298"/>
    </location>
</feature>
<dbReference type="SUPFAM" id="SSF49265">
    <property type="entry name" value="Fibronectin type III"/>
    <property type="match status" value="2"/>
</dbReference>
<keyword evidence="6" id="KW-0472">Membrane</keyword>
<feature type="disulfide bond" evidence="8">
    <location>
        <begin position="21"/>
        <end position="36"/>
    </location>
</feature>
<evidence type="ECO:0000256" key="7">
    <source>
        <dbReference type="ARBA" id="ARBA00023157"/>
    </source>
</evidence>
<accession>A0ABV0V3Q0</accession>
<feature type="disulfide bond" evidence="8">
    <location>
        <begin position="90"/>
        <end position="102"/>
    </location>
</feature>
<comment type="caution">
    <text evidence="11">The sequence shown here is derived from an EMBL/GenBank/DDBJ whole genome shotgun (WGS) entry which is preliminary data.</text>
</comment>
<dbReference type="SUPFAM" id="SSF57424">
    <property type="entry name" value="LDL receptor-like module"/>
    <property type="match status" value="7"/>
</dbReference>
<feature type="disulfide bond" evidence="8">
    <location>
        <begin position="141"/>
        <end position="159"/>
    </location>
</feature>
<sequence>GTQCKGFLCSNDTCLPAKAHCNGIRDCPDGADEHNCDPLCTRYMEFVCKNRAQCLFQSLVCDGIKHCEDGSDEEAEYAGCATPSEFGKVCDAYTFQCANGVCVSLEWKCDGMDDCGDYSDEANCAAPTEVPGCSRYFQFECRNGRCIPTWWKCDGENDCGDWSDEAQCTGGVTPHAVTSGPITCAPNRFHCGSGACIINTWVCDGYADCPDGSDELGCPTAANHSMTPAPAPTPAPPPSPGRCSQGQFQCQRPPHCIPEWLRCDGRSHCEDSSDEANCPTRQPLFCINGTRCSDGEACVLDSERCDGYLDCSDHSDEENCTINTLAYKVQNLQWTPDFSGSVTLTWSRPKNLPLNSCYFLVYYRLVGTQQWTTMDTHSNKTSYRLTVLKPDTTYQVKVLTQCLNKLHKTNEMITIRTPEGLPDPPRNLQLTCDSGEDGTVKVSWKAPDNRHGLIREYIVEYSEDGVSDWTSQRSTKIGTEVKELQPDTLYRFRVAAVTSRGVGNWTEIKSITPKKALPAPLVKATSISSDSITLSLSQSSHSELEYYIVILSWQFDSHVKESHKYNVTHGEFKATNLTAGTMYEVAVWAHTSIGDSPSALSHYQTKGTQPERPLLKAKALNQTAVECSISSDSAPL</sequence>
<dbReference type="InterPro" id="IPR002172">
    <property type="entry name" value="LDrepeatLR_classA_rpt"/>
</dbReference>
<dbReference type="SMART" id="SM00060">
    <property type="entry name" value="FN3"/>
    <property type="match status" value="3"/>
</dbReference>
<evidence type="ECO:0000256" key="9">
    <source>
        <dbReference type="SAM" id="MobiDB-lite"/>
    </source>
</evidence>
<feature type="domain" description="Fibronectin type-III" evidence="10">
    <location>
        <begin position="517"/>
        <end position="611"/>
    </location>
</feature>
<dbReference type="PROSITE" id="PS50068">
    <property type="entry name" value="LDLRA_2"/>
    <property type="match status" value="7"/>
</dbReference>
<dbReference type="PROSITE" id="PS50853">
    <property type="entry name" value="FN3"/>
    <property type="match status" value="3"/>
</dbReference>
<keyword evidence="3" id="KW-0812">Transmembrane</keyword>
<evidence type="ECO:0000256" key="4">
    <source>
        <dbReference type="ARBA" id="ARBA00022737"/>
    </source>
</evidence>
<dbReference type="CDD" id="cd00063">
    <property type="entry name" value="FN3"/>
    <property type="match status" value="3"/>
</dbReference>
<dbReference type="InterPro" id="IPR036055">
    <property type="entry name" value="LDL_receptor-like_sf"/>
</dbReference>
<feature type="disulfide bond" evidence="8">
    <location>
        <begin position="9"/>
        <end position="27"/>
    </location>
</feature>
<evidence type="ECO:0000313" key="12">
    <source>
        <dbReference type="Proteomes" id="UP001482620"/>
    </source>
</evidence>
<proteinExistence type="predicted"/>
<gene>
    <name evidence="11" type="ORF">ILYODFUR_014236</name>
</gene>
<evidence type="ECO:0000256" key="8">
    <source>
        <dbReference type="PROSITE-ProRule" id="PRU00124"/>
    </source>
</evidence>
<keyword evidence="12" id="KW-1185">Reference proteome</keyword>